<gene>
    <name evidence="1" type="ORF">PACILC2_32730</name>
</gene>
<dbReference type="Proteomes" id="UP000680304">
    <property type="component" value="Unassembled WGS sequence"/>
</dbReference>
<evidence type="ECO:0000313" key="1">
    <source>
        <dbReference type="EMBL" id="GIQ64705.1"/>
    </source>
</evidence>
<organism evidence="1 2">
    <name type="scientific">Paenibacillus cisolokensis</name>
    <dbReference type="NCBI Taxonomy" id="1658519"/>
    <lineage>
        <taxon>Bacteria</taxon>
        <taxon>Bacillati</taxon>
        <taxon>Bacillota</taxon>
        <taxon>Bacilli</taxon>
        <taxon>Bacillales</taxon>
        <taxon>Paenibacillaceae</taxon>
        <taxon>Paenibacillus</taxon>
    </lineage>
</organism>
<protein>
    <recommendedName>
        <fullName evidence="3">Immunity protein 30 domain-containing protein</fullName>
    </recommendedName>
</protein>
<evidence type="ECO:0000313" key="2">
    <source>
        <dbReference type="Proteomes" id="UP000680304"/>
    </source>
</evidence>
<accession>A0ABQ4N929</accession>
<sequence>MSLLNDGEKVAFLTDILNRHIQKLPCGDTFTNYLESICGILKHDDSFLQKAAFANSELFIDALTNILSNQITIKLAIGALIAAFDKVGYVDSMDAAAIILEFEQLLNQMSIEEAENLYNERWAIDKYRG</sequence>
<comment type="caution">
    <text evidence="1">The sequence shown here is derived from an EMBL/GenBank/DDBJ whole genome shotgun (WGS) entry which is preliminary data.</text>
</comment>
<dbReference type="RefSeq" id="WP_213529273.1">
    <property type="nucleotide sequence ID" value="NZ_BOVJ01000104.1"/>
</dbReference>
<dbReference type="EMBL" id="BOVJ01000104">
    <property type="protein sequence ID" value="GIQ64705.1"/>
    <property type="molecule type" value="Genomic_DNA"/>
</dbReference>
<evidence type="ECO:0008006" key="3">
    <source>
        <dbReference type="Google" id="ProtNLM"/>
    </source>
</evidence>
<reference evidence="1 2" key="1">
    <citation type="submission" date="2021-04" db="EMBL/GenBank/DDBJ databases">
        <title>Draft genome sequence of Paenibacillus cisolokensis, LC2-13A.</title>
        <authorList>
            <person name="Uke A."/>
            <person name="Chhe C."/>
            <person name="Baramee S."/>
            <person name="Kosugi A."/>
        </authorList>
    </citation>
    <scope>NUCLEOTIDE SEQUENCE [LARGE SCALE GENOMIC DNA]</scope>
    <source>
        <strain evidence="1 2">LC2-13A</strain>
    </source>
</reference>
<name>A0ABQ4N929_9BACL</name>
<keyword evidence="2" id="KW-1185">Reference proteome</keyword>
<proteinExistence type="predicted"/>